<proteinExistence type="predicted"/>
<evidence type="ECO:0000313" key="7">
    <source>
        <dbReference type="EMBL" id="KKC35592.1"/>
    </source>
</evidence>
<dbReference type="SUPFAM" id="SSF55073">
    <property type="entry name" value="Nucleotide cyclase"/>
    <property type="match status" value="1"/>
</dbReference>
<dbReference type="InterPro" id="IPR000160">
    <property type="entry name" value="GGDEF_dom"/>
</dbReference>
<keyword evidence="4" id="KW-1133">Transmembrane helix</keyword>
<feature type="coiled-coil region" evidence="3">
    <location>
        <begin position="380"/>
        <end position="407"/>
    </location>
</feature>
<keyword evidence="4" id="KW-0472">Membrane</keyword>
<reference evidence="7 8" key="1">
    <citation type="submission" date="2015-03" db="EMBL/GenBank/DDBJ databases">
        <authorList>
            <person name="Lepp D."/>
            <person name="Hassan Y.I."/>
            <person name="Li X.-Z."/>
            <person name="Zhou T."/>
        </authorList>
    </citation>
    <scope>NUCLEOTIDE SEQUENCE [LARGE SCALE GENOMIC DNA]</scope>
    <source>
        <strain evidence="7 8">E84</strain>
    </source>
</reference>
<keyword evidence="8" id="KW-1185">Reference proteome</keyword>
<keyword evidence="3" id="KW-0175">Coiled coil</keyword>
<dbReference type="Proteomes" id="UP000033411">
    <property type="component" value="Unassembled WGS sequence"/>
</dbReference>
<dbReference type="InterPro" id="IPR029787">
    <property type="entry name" value="Nucleotide_cyclase"/>
</dbReference>
<feature type="domain" description="HAMP" evidence="5">
    <location>
        <begin position="336"/>
        <end position="389"/>
    </location>
</feature>
<dbReference type="Gene3D" id="6.10.340.10">
    <property type="match status" value="1"/>
</dbReference>
<dbReference type="Gene3D" id="3.30.70.270">
    <property type="match status" value="1"/>
</dbReference>
<feature type="domain" description="GGDEF" evidence="6">
    <location>
        <begin position="435"/>
        <end position="568"/>
    </location>
</feature>
<dbReference type="PANTHER" id="PTHR45138:SF9">
    <property type="entry name" value="DIGUANYLATE CYCLASE DGCM-RELATED"/>
    <property type="match status" value="1"/>
</dbReference>
<dbReference type="AlphaFoldDB" id="A0A0F5Q3X1"/>
<organism evidence="7 8">
    <name type="scientific">Devosia epidermidihirudinis</name>
    <dbReference type="NCBI Taxonomy" id="1293439"/>
    <lineage>
        <taxon>Bacteria</taxon>
        <taxon>Pseudomonadati</taxon>
        <taxon>Pseudomonadota</taxon>
        <taxon>Alphaproteobacteria</taxon>
        <taxon>Hyphomicrobiales</taxon>
        <taxon>Devosiaceae</taxon>
        <taxon>Devosia</taxon>
    </lineage>
</organism>
<dbReference type="EC" id="2.7.7.65" evidence="1"/>
<dbReference type="GO" id="GO:0052621">
    <property type="term" value="F:diguanylate cyclase activity"/>
    <property type="evidence" value="ECO:0007669"/>
    <property type="project" value="UniProtKB-EC"/>
</dbReference>
<dbReference type="PROSITE" id="PS50887">
    <property type="entry name" value="GGDEF"/>
    <property type="match status" value="1"/>
</dbReference>
<name>A0A0F5Q3X1_9HYPH</name>
<comment type="caution">
    <text evidence="7">The sequence shown here is derived from an EMBL/GenBank/DDBJ whole genome shotgun (WGS) entry which is preliminary data.</text>
</comment>
<evidence type="ECO:0000256" key="4">
    <source>
        <dbReference type="SAM" id="Phobius"/>
    </source>
</evidence>
<dbReference type="InterPro" id="IPR003660">
    <property type="entry name" value="HAMP_dom"/>
</dbReference>
<dbReference type="GO" id="GO:0007165">
    <property type="term" value="P:signal transduction"/>
    <property type="evidence" value="ECO:0007669"/>
    <property type="project" value="InterPro"/>
</dbReference>
<evidence type="ECO:0000259" key="6">
    <source>
        <dbReference type="PROSITE" id="PS50887"/>
    </source>
</evidence>
<evidence type="ECO:0000256" key="2">
    <source>
        <dbReference type="ARBA" id="ARBA00034247"/>
    </source>
</evidence>
<protein>
    <recommendedName>
        <fullName evidence="1">diguanylate cyclase</fullName>
        <ecNumber evidence="1">2.7.7.65</ecNumber>
    </recommendedName>
</protein>
<sequence length="576" mass="63674">MQWLGVVICAACAVLLGGSALYANITDYARASSGVAALTHFETILSLTNALSKERDPAAAAMGAEGDELTGVRGDIRTTRQAVDEALVAVKESYAAEMAANAELRRSFDGLDFVLTVSRQAVDTILSKPLERRSAPDVTRAIEAMFSVTDAATVLRARIGRQTMLSVPQITTEIMLWAAASEMREQQGRLSAYVVMMLASNVQQDRRYLIKVNETEIRLRLMRNILHNYTTAYFDSGKVSELLTWIDADYFGRSLTYARMTARLHESDGPIGSVEFTNKYLLGVASTEQVTELLVNQSLAQLQRMREESGTSVLRSAILTGLIVLALLALAVVFRRILFRPLAVVHDQLTAVAHGDLSEPPPRHPIGREIREMLEGVAVLRNQQREKLRLETEQRRMTERLKALSETDTLTGLPNRRALRDFAHSVFEQADTDAHTIGVIIFDVDHFKSVNDTLGHSMGDMVLQKIGKILPPLLRSNDIMARYGGEEFVILLRDTDASRAFAIAERLRLTLSRTQVSRKIGLTVTASFGVALRLPNSPENWDTVVAVADRRLYAAKRGGRNQVCMHDSDIPIAAVG</sequence>
<comment type="catalytic activity">
    <reaction evidence="2">
        <text>2 GTP = 3',3'-c-di-GMP + 2 diphosphate</text>
        <dbReference type="Rhea" id="RHEA:24898"/>
        <dbReference type="ChEBI" id="CHEBI:33019"/>
        <dbReference type="ChEBI" id="CHEBI:37565"/>
        <dbReference type="ChEBI" id="CHEBI:58805"/>
        <dbReference type="EC" id="2.7.7.65"/>
    </reaction>
</comment>
<dbReference type="STRING" id="1293439.WH87_16210"/>
<dbReference type="PATRIC" id="fig|1293439.3.peg.3305"/>
<accession>A0A0F5Q3X1</accession>
<gene>
    <name evidence="7" type="ORF">WH87_16210</name>
</gene>
<dbReference type="NCBIfam" id="TIGR00254">
    <property type="entry name" value="GGDEF"/>
    <property type="match status" value="1"/>
</dbReference>
<dbReference type="PROSITE" id="PS50885">
    <property type="entry name" value="HAMP"/>
    <property type="match status" value="1"/>
</dbReference>
<dbReference type="InterPro" id="IPR050469">
    <property type="entry name" value="Diguanylate_Cyclase"/>
</dbReference>
<evidence type="ECO:0000313" key="8">
    <source>
        <dbReference type="Proteomes" id="UP000033411"/>
    </source>
</evidence>
<dbReference type="InterPro" id="IPR043128">
    <property type="entry name" value="Rev_trsase/Diguanyl_cyclase"/>
</dbReference>
<evidence type="ECO:0000256" key="3">
    <source>
        <dbReference type="SAM" id="Coils"/>
    </source>
</evidence>
<evidence type="ECO:0000256" key="1">
    <source>
        <dbReference type="ARBA" id="ARBA00012528"/>
    </source>
</evidence>
<dbReference type="PANTHER" id="PTHR45138">
    <property type="entry name" value="REGULATORY COMPONENTS OF SENSORY TRANSDUCTION SYSTEM"/>
    <property type="match status" value="1"/>
</dbReference>
<dbReference type="GO" id="GO:0016020">
    <property type="term" value="C:membrane"/>
    <property type="evidence" value="ECO:0007669"/>
    <property type="project" value="InterPro"/>
</dbReference>
<dbReference type="FunFam" id="3.30.70.270:FF:000001">
    <property type="entry name" value="Diguanylate cyclase domain protein"/>
    <property type="match status" value="1"/>
</dbReference>
<dbReference type="CDD" id="cd01949">
    <property type="entry name" value="GGDEF"/>
    <property type="match status" value="1"/>
</dbReference>
<feature type="transmembrane region" description="Helical" evidence="4">
    <location>
        <begin position="313"/>
        <end position="334"/>
    </location>
</feature>
<evidence type="ECO:0000259" key="5">
    <source>
        <dbReference type="PROSITE" id="PS50885"/>
    </source>
</evidence>
<keyword evidence="4" id="KW-0812">Transmembrane</keyword>
<dbReference type="SMART" id="SM00267">
    <property type="entry name" value="GGDEF"/>
    <property type="match status" value="1"/>
</dbReference>
<dbReference type="Pfam" id="PF00990">
    <property type="entry name" value="GGDEF"/>
    <property type="match status" value="1"/>
</dbReference>
<dbReference type="EMBL" id="LANJ01000045">
    <property type="protein sequence ID" value="KKC35592.1"/>
    <property type="molecule type" value="Genomic_DNA"/>
</dbReference>